<keyword evidence="3" id="KW-1185">Reference proteome</keyword>
<protein>
    <submittedName>
        <fullName evidence="2">Uncharacterized protein</fullName>
    </submittedName>
</protein>
<dbReference type="AlphaFoldDB" id="A0A8K1GMQ5"/>
<proteinExistence type="predicted"/>
<sequence>MNQVGKKAKGIRDCMEKNSVARRTRAMIVYLCWPLPRLLGLSGAILTMAVERGQTVRSSGCGDTDDFTLQGPSISFGIQSGSKE</sequence>
<reference evidence="2" key="1">
    <citation type="submission" date="2019-04" db="EMBL/GenBank/DDBJ databases">
        <title>Genome assembly of Zosterops borbonicus 15179.</title>
        <authorList>
            <person name="Leroy T."/>
            <person name="Anselmetti Y."/>
            <person name="Tilak M.-K."/>
            <person name="Nabholz B."/>
        </authorList>
    </citation>
    <scope>NUCLEOTIDE SEQUENCE</scope>
    <source>
        <strain evidence="2">HGM_15179</strain>
        <tissue evidence="2">Muscle</tissue>
    </source>
</reference>
<dbReference type="Proteomes" id="UP000796761">
    <property type="component" value="Unassembled WGS sequence"/>
</dbReference>
<organism evidence="2 3">
    <name type="scientific">Zosterops borbonicus</name>
    <dbReference type="NCBI Taxonomy" id="364589"/>
    <lineage>
        <taxon>Eukaryota</taxon>
        <taxon>Metazoa</taxon>
        <taxon>Chordata</taxon>
        <taxon>Craniata</taxon>
        <taxon>Vertebrata</taxon>
        <taxon>Euteleostomi</taxon>
        <taxon>Archelosauria</taxon>
        <taxon>Archosauria</taxon>
        <taxon>Dinosauria</taxon>
        <taxon>Saurischia</taxon>
        <taxon>Theropoda</taxon>
        <taxon>Coelurosauria</taxon>
        <taxon>Aves</taxon>
        <taxon>Neognathae</taxon>
        <taxon>Neoaves</taxon>
        <taxon>Telluraves</taxon>
        <taxon>Australaves</taxon>
        <taxon>Passeriformes</taxon>
        <taxon>Sylvioidea</taxon>
        <taxon>Zosteropidae</taxon>
        <taxon>Zosterops</taxon>
    </lineage>
</organism>
<dbReference type="EMBL" id="SWJQ01000144">
    <property type="protein sequence ID" value="TRZ20606.1"/>
    <property type="molecule type" value="Genomic_DNA"/>
</dbReference>
<gene>
    <name evidence="2" type="ORF">HGM15179_006503</name>
</gene>
<evidence type="ECO:0000313" key="3">
    <source>
        <dbReference type="Proteomes" id="UP000796761"/>
    </source>
</evidence>
<accession>A0A8K1GMQ5</accession>
<name>A0A8K1GMQ5_9PASS</name>
<comment type="caution">
    <text evidence="2">The sequence shown here is derived from an EMBL/GenBank/DDBJ whole genome shotgun (WGS) entry which is preliminary data.</text>
</comment>
<keyword evidence="1" id="KW-1133">Transmembrane helix</keyword>
<keyword evidence="1" id="KW-0472">Membrane</keyword>
<evidence type="ECO:0000313" key="2">
    <source>
        <dbReference type="EMBL" id="TRZ20606.1"/>
    </source>
</evidence>
<feature type="transmembrane region" description="Helical" evidence="1">
    <location>
        <begin position="27"/>
        <end position="50"/>
    </location>
</feature>
<keyword evidence="1" id="KW-0812">Transmembrane</keyword>
<evidence type="ECO:0000256" key="1">
    <source>
        <dbReference type="SAM" id="Phobius"/>
    </source>
</evidence>